<dbReference type="InterPro" id="IPR019207">
    <property type="entry name" value="DUF2092"/>
</dbReference>
<dbReference type="Proteomes" id="UP000367825">
    <property type="component" value="Unassembled WGS sequence"/>
</dbReference>
<sequence length="262" mass="29038">MAGALAAAPPTLAQVPASDSDLPVQGMPEMQQGAVDALSAMSRYLRSLKRFRVEADTVTDAVLSTGQNVGFLHRTELSVQRPDKVRAVVTGQTRNRGLVYDGRTFTLYDQTQGKHFYSQASAPPTIDQLIRDIDEKYGIGLPLADLFYWGMDADDASQLRSALFIGLDRVGGEWCNHYAFQQPELDWELWIRTGSRPLPCRFVITDTTQPSRPRHAVNYRWDANPTFAADTFTFRAPAGAQRIEMRPPPGPRSDALPAGGQR</sequence>
<dbReference type="InterPro" id="IPR029046">
    <property type="entry name" value="LolA/LolB/LppX"/>
</dbReference>
<dbReference type="Pfam" id="PF09865">
    <property type="entry name" value="DUF2092"/>
    <property type="match status" value="1"/>
</dbReference>
<name>A0A5E4SVB1_9BURK</name>
<evidence type="ECO:0000313" key="4">
    <source>
        <dbReference type="Proteomes" id="UP000367825"/>
    </source>
</evidence>
<dbReference type="AlphaFoldDB" id="A0A5E4SVB1"/>
<proteinExistence type="predicted"/>
<reference evidence="3 4" key="1">
    <citation type="submission" date="2019-08" db="EMBL/GenBank/DDBJ databases">
        <authorList>
            <person name="Peeters C."/>
        </authorList>
    </citation>
    <scope>NUCLEOTIDE SEQUENCE [LARGE SCALE GENOMIC DNA]</scope>
    <source>
        <strain evidence="3 4">LMG 31109</strain>
    </source>
</reference>
<feature type="region of interest" description="Disordered" evidence="2">
    <location>
        <begin position="238"/>
        <end position="262"/>
    </location>
</feature>
<accession>A0A5E4SVB1</accession>
<evidence type="ECO:0000313" key="3">
    <source>
        <dbReference type="EMBL" id="VVD77749.1"/>
    </source>
</evidence>
<evidence type="ECO:0000256" key="1">
    <source>
        <dbReference type="ARBA" id="ARBA00022729"/>
    </source>
</evidence>
<organism evidence="3 4">
    <name type="scientific">Pandoraea nosoerga</name>
    <dbReference type="NCBI Taxonomy" id="2508296"/>
    <lineage>
        <taxon>Bacteria</taxon>
        <taxon>Pseudomonadati</taxon>
        <taxon>Pseudomonadota</taxon>
        <taxon>Betaproteobacteria</taxon>
        <taxon>Burkholderiales</taxon>
        <taxon>Burkholderiaceae</taxon>
        <taxon>Pandoraea</taxon>
    </lineage>
</organism>
<dbReference type="EMBL" id="CABPSC010000002">
    <property type="protein sequence ID" value="VVD77749.1"/>
    <property type="molecule type" value="Genomic_DNA"/>
</dbReference>
<dbReference type="SUPFAM" id="SSF89392">
    <property type="entry name" value="Prokaryotic lipoproteins and lipoprotein localization factors"/>
    <property type="match status" value="1"/>
</dbReference>
<evidence type="ECO:0000256" key="2">
    <source>
        <dbReference type="SAM" id="MobiDB-lite"/>
    </source>
</evidence>
<gene>
    <name evidence="3" type="ORF">PNO31109_00924</name>
</gene>
<keyword evidence="4" id="KW-1185">Reference proteome</keyword>
<keyword evidence="1" id="KW-0732">Signal</keyword>
<evidence type="ECO:0008006" key="5">
    <source>
        <dbReference type="Google" id="ProtNLM"/>
    </source>
</evidence>
<protein>
    <recommendedName>
        <fullName evidence="5">Periplasmic protein</fullName>
    </recommendedName>
</protein>